<dbReference type="EMBL" id="CP028103">
    <property type="protein sequence ID" value="AVQ30847.1"/>
    <property type="molecule type" value="Genomic_DNA"/>
</dbReference>
<dbReference type="RefSeq" id="WP_005949760.1">
    <property type="nucleotide sequence ID" value="NZ_CP028103.1"/>
</dbReference>
<evidence type="ECO:0000313" key="2">
    <source>
        <dbReference type="EMBL" id="AVQ30847.1"/>
    </source>
</evidence>
<sequence>MRYRSSFFIMLYNFIWTILGGIGIMLFLTYILSKFIVIRFSYLYPIGIIIFIVCAIYSITTGYVIVNIGEREVTIKNLISKKGKLEFDKYVFSSRICTHSINFIPTQVERFLIIFDGNEEKEIKLSNFSKKSFDKVLAILNKKTLDKEEIKSSLKKEIFNIPKEDILEEHMRLLKKYVILATGVAIILSSGLYFLVKKNSGGREMAPLLGIMILFNILMFGIPGIAIFYEYIKKRNEIPERIYVDIDNINIDGKVYSMKEIKKIVATPASYEEGLIGKNFRKIIIYTTKNKKILHLGARAVAGINKIVYEEYNELCNIIEKSAVMNDVEFMYDL</sequence>
<accession>A0ABM6U3F5</accession>
<feature type="transmembrane region" description="Helical" evidence="1">
    <location>
        <begin position="208"/>
        <end position="232"/>
    </location>
</feature>
<keyword evidence="1" id="KW-0812">Transmembrane</keyword>
<dbReference type="Proteomes" id="UP000241238">
    <property type="component" value="Chromosome"/>
</dbReference>
<dbReference type="GeneID" id="77467607"/>
<feature type="transmembrane region" description="Helical" evidence="1">
    <location>
        <begin position="177"/>
        <end position="196"/>
    </location>
</feature>
<keyword evidence="1" id="KW-0472">Membrane</keyword>
<protein>
    <recommendedName>
        <fullName evidence="4">DUF304 domain-containing protein</fullName>
    </recommendedName>
</protein>
<reference evidence="3" key="1">
    <citation type="journal article" date="2018" name="MSphere">
        <title>Fusobacterium Genomics Using MinION and Illumina Sequencing Enables Genome Completion and Correction.</title>
        <authorList>
            <person name="Todd S.M."/>
            <person name="Settlage R.E."/>
            <person name="Lahmers K.K."/>
            <person name="Slade D.J."/>
        </authorList>
    </citation>
    <scope>NUCLEOTIDE SEQUENCE [LARGE SCALE GENOMIC DNA]</scope>
    <source>
        <strain evidence="3">ATCC 27725</strain>
    </source>
</reference>
<evidence type="ECO:0008006" key="4">
    <source>
        <dbReference type="Google" id="ProtNLM"/>
    </source>
</evidence>
<gene>
    <name evidence="2" type="ORF">C4N18_06345</name>
</gene>
<feature type="transmembrane region" description="Helical" evidence="1">
    <location>
        <begin position="42"/>
        <end position="66"/>
    </location>
</feature>
<keyword evidence="1" id="KW-1133">Transmembrane helix</keyword>
<keyword evidence="3" id="KW-1185">Reference proteome</keyword>
<evidence type="ECO:0000313" key="3">
    <source>
        <dbReference type="Proteomes" id="UP000241238"/>
    </source>
</evidence>
<feature type="transmembrane region" description="Helical" evidence="1">
    <location>
        <begin position="7"/>
        <end position="30"/>
    </location>
</feature>
<organism evidence="2 3">
    <name type="scientific">Fusobacterium varium ATCC 27725</name>
    <dbReference type="NCBI Taxonomy" id="469618"/>
    <lineage>
        <taxon>Bacteria</taxon>
        <taxon>Fusobacteriati</taxon>
        <taxon>Fusobacteriota</taxon>
        <taxon>Fusobacteriia</taxon>
        <taxon>Fusobacteriales</taxon>
        <taxon>Fusobacteriaceae</taxon>
        <taxon>Fusobacterium</taxon>
    </lineage>
</organism>
<proteinExistence type="predicted"/>
<name>A0ABM6U3F5_FUSVA</name>
<evidence type="ECO:0000256" key="1">
    <source>
        <dbReference type="SAM" id="Phobius"/>
    </source>
</evidence>